<reference evidence="2 3" key="1">
    <citation type="submission" date="2016-10" db="EMBL/GenBank/DDBJ databases">
        <authorList>
            <person name="de Groot N.N."/>
        </authorList>
    </citation>
    <scope>NUCLEOTIDE SEQUENCE [LARGE SCALE GENOMIC DNA]</scope>
    <source>
        <strain evidence="3">L7-484,KACC 16230,DSM 25025</strain>
    </source>
</reference>
<name>A0A1H0F956_9HYPH</name>
<dbReference type="AlphaFoldDB" id="A0A1H0F956"/>
<feature type="transmembrane region" description="Helical" evidence="1">
    <location>
        <begin position="12"/>
        <end position="34"/>
    </location>
</feature>
<evidence type="ECO:0000313" key="2">
    <source>
        <dbReference type="EMBL" id="SDN91130.1"/>
    </source>
</evidence>
<dbReference type="RefSeq" id="WP_280140051.1">
    <property type="nucleotide sequence ID" value="NZ_FNIT01000002.1"/>
</dbReference>
<evidence type="ECO:0000313" key="3">
    <source>
        <dbReference type="Proteomes" id="UP000198793"/>
    </source>
</evidence>
<keyword evidence="1" id="KW-0812">Transmembrane</keyword>
<keyword evidence="3" id="KW-1185">Reference proteome</keyword>
<protein>
    <submittedName>
        <fullName evidence="2">Uncharacterized protein</fullName>
    </submittedName>
</protein>
<keyword evidence="1" id="KW-0472">Membrane</keyword>
<keyword evidence="1" id="KW-1133">Transmembrane helix</keyword>
<accession>A0A1H0F956</accession>
<dbReference type="Proteomes" id="UP000198793">
    <property type="component" value="Unassembled WGS sequence"/>
</dbReference>
<organism evidence="2 3">
    <name type="scientific">Aureimonas jatrophae</name>
    <dbReference type="NCBI Taxonomy" id="1166073"/>
    <lineage>
        <taxon>Bacteria</taxon>
        <taxon>Pseudomonadati</taxon>
        <taxon>Pseudomonadota</taxon>
        <taxon>Alphaproteobacteria</taxon>
        <taxon>Hyphomicrobiales</taxon>
        <taxon>Aurantimonadaceae</taxon>
        <taxon>Aureimonas</taxon>
    </lineage>
</organism>
<evidence type="ECO:0000256" key="1">
    <source>
        <dbReference type="SAM" id="Phobius"/>
    </source>
</evidence>
<dbReference type="STRING" id="1166073.SAMN05192530_102414"/>
<sequence length="40" mass="4337">MADLRSHRLARRLVLGLAVVVIALAVVGSVLIALEFLRQP</sequence>
<gene>
    <name evidence="2" type="ORF">SAMN05192530_102414</name>
</gene>
<dbReference type="EMBL" id="FNIT01000002">
    <property type="protein sequence ID" value="SDN91130.1"/>
    <property type="molecule type" value="Genomic_DNA"/>
</dbReference>
<proteinExistence type="predicted"/>